<name>A0ABZ0I5F2_9GAMM</name>
<dbReference type="Proteomes" id="UP001626537">
    <property type="component" value="Chromosome"/>
</dbReference>
<evidence type="ECO:0000313" key="1">
    <source>
        <dbReference type="EMBL" id="WOJ94436.1"/>
    </source>
</evidence>
<protein>
    <submittedName>
        <fullName evidence="1">PqqD family protein</fullName>
    </submittedName>
</protein>
<sequence length="94" mass="10462">MAQGLKRDSSGVSMPSLESLRRLAISESGFVFDPSSGHHFTVNETGLEILRHLQKEANSSELLEFLGQEYDSGTSELERDVLEFIGMLRKFVGD</sequence>
<reference evidence="1 2" key="1">
    <citation type="submission" date="2023-10" db="EMBL/GenBank/DDBJ databases">
        <title>Two novel species belonging to the OM43/NOR5 clade.</title>
        <authorList>
            <person name="Park M."/>
        </authorList>
    </citation>
    <scope>NUCLEOTIDE SEQUENCE [LARGE SCALE GENOMIC DNA]</scope>
    <source>
        <strain evidence="1 2">IMCC43200</strain>
    </source>
</reference>
<proteinExistence type="predicted"/>
<keyword evidence="2" id="KW-1185">Reference proteome</keyword>
<evidence type="ECO:0000313" key="2">
    <source>
        <dbReference type="Proteomes" id="UP001626537"/>
    </source>
</evidence>
<dbReference type="RefSeq" id="WP_407349072.1">
    <property type="nucleotide sequence ID" value="NZ_CP136864.1"/>
</dbReference>
<dbReference type="Pfam" id="PF05402">
    <property type="entry name" value="PqqD"/>
    <property type="match status" value="1"/>
</dbReference>
<dbReference type="InterPro" id="IPR041881">
    <property type="entry name" value="PqqD_sf"/>
</dbReference>
<dbReference type="Gene3D" id="1.10.10.1150">
    <property type="entry name" value="Coenzyme PQQ synthesis protein D (PqqD)"/>
    <property type="match status" value="1"/>
</dbReference>
<gene>
    <name evidence="1" type="ORF">R0135_04550</name>
</gene>
<dbReference type="InterPro" id="IPR008792">
    <property type="entry name" value="PQQD"/>
</dbReference>
<dbReference type="EMBL" id="CP136864">
    <property type="protein sequence ID" value="WOJ94436.1"/>
    <property type="molecule type" value="Genomic_DNA"/>
</dbReference>
<accession>A0ABZ0I5F2</accession>
<organism evidence="1 2">
    <name type="scientific">Congregibacter variabilis</name>
    <dbReference type="NCBI Taxonomy" id="3081200"/>
    <lineage>
        <taxon>Bacteria</taxon>
        <taxon>Pseudomonadati</taxon>
        <taxon>Pseudomonadota</taxon>
        <taxon>Gammaproteobacteria</taxon>
        <taxon>Cellvibrionales</taxon>
        <taxon>Halieaceae</taxon>
        <taxon>Congregibacter</taxon>
    </lineage>
</organism>